<protein>
    <submittedName>
        <fullName evidence="7">Methyl-accepting chemotaxis protein</fullName>
    </submittedName>
</protein>
<comment type="similarity">
    <text evidence="2">Belongs to the methyl-accepting chemotaxis (MCP) protein family.</text>
</comment>
<dbReference type="InterPro" id="IPR004089">
    <property type="entry name" value="MCPsignal_dom"/>
</dbReference>
<dbReference type="GO" id="GO:0006935">
    <property type="term" value="P:chemotaxis"/>
    <property type="evidence" value="ECO:0007669"/>
    <property type="project" value="InterPro"/>
</dbReference>
<evidence type="ECO:0000313" key="8">
    <source>
        <dbReference type="Proteomes" id="UP000774000"/>
    </source>
</evidence>
<dbReference type="CDD" id="cd11386">
    <property type="entry name" value="MCP_signal"/>
    <property type="match status" value="1"/>
</dbReference>
<evidence type="ECO:0000256" key="3">
    <source>
        <dbReference type="PROSITE-ProRule" id="PRU00284"/>
    </source>
</evidence>
<keyword evidence="5" id="KW-0812">Transmembrane</keyword>
<keyword evidence="5" id="KW-1133">Transmembrane helix</keyword>
<dbReference type="Gene3D" id="6.10.340.10">
    <property type="match status" value="1"/>
</dbReference>
<feature type="domain" description="Methyl-accepting transducer" evidence="6">
    <location>
        <begin position="431"/>
        <end position="667"/>
    </location>
</feature>
<dbReference type="InterPro" id="IPR029150">
    <property type="entry name" value="dCache_3"/>
</dbReference>
<dbReference type="RefSeq" id="WP_204702198.1">
    <property type="nucleotide sequence ID" value="NZ_JAFBDQ010000012.1"/>
</dbReference>
<proteinExistence type="inferred from homology"/>
<sequence>MKLKSLSLKKKVILLLISLAIVFIVITTAMGYFKISDLREEVLDKNTQQLKQEFENVLAAKKKVWLTNALQIAKNSGVKQAMAEKNREAGIELLKNYSKVFKENTGFNNIKVHLIDANLNSFVKSWAYNDYGDNLSYSDAYKKVKETKQGMVTIEESSQGLRLKGLYPVEYQGEFVGIVNFEGGLNSIKRTLKGNNIEFLYLLKNNYLDVAEKLKGKSELGDYVLSQKDIDLDFLGHVQKSLNLDKALSNYYFDNNYLNIVQPLTDFKGDKIGIAVLAKSRESVLSEVKESQSIIYTLYFSFLAIFIVLIICIYFFMNHYITKPIKKFQEIFTQAALGDFTVRYPIEEVNCSEIMDCDEEECSDYGKNGVLCWFDVGSYAPDFDREIECPKISEGEYESCEECEVYQQVCTDEIITLGAWFNKLMDVLDDMIHQIKENSSDLSAYSQELSASAQEGNATIETTNDLVENMSANIEEISASAEEVTSFAQESSSKTEVGSEDIENTLESIDAINNSADEALDIIDSLDDTAEEIGKIVEMITNIAEQTNLLALNAAIEAARAGEAGQGFAVVAEEIRELAEETNDATQEITQLVNKTQNKSDAGLEAVKEVQERANQGEEVAQKTKQVFEEIREASNQTAQQIEETANATQDLAEKSEQVRSSTGDIDEMSNEISRSSQELAEMAQKLKGLVEQFEV</sequence>
<feature type="region of interest" description="Disordered" evidence="4">
    <location>
        <begin position="647"/>
        <end position="677"/>
    </location>
</feature>
<evidence type="ECO:0000313" key="7">
    <source>
        <dbReference type="EMBL" id="MBM7557450.1"/>
    </source>
</evidence>
<dbReference type="GO" id="GO:0007165">
    <property type="term" value="P:signal transduction"/>
    <property type="evidence" value="ECO:0007669"/>
    <property type="project" value="UniProtKB-KW"/>
</dbReference>
<dbReference type="GO" id="GO:0016020">
    <property type="term" value="C:membrane"/>
    <property type="evidence" value="ECO:0007669"/>
    <property type="project" value="InterPro"/>
</dbReference>
<accession>A0A939BMT4</accession>
<dbReference type="AlphaFoldDB" id="A0A939BMT4"/>
<organism evidence="7 8">
    <name type="scientific">Halanaerobacter jeridensis</name>
    <dbReference type="NCBI Taxonomy" id="706427"/>
    <lineage>
        <taxon>Bacteria</taxon>
        <taxon>Bacillati</taxon>
        <taxon>Bacillota</taxon>
        <taxon>Clostridia</taxon>
        <taxon>Halanaerobiales</taxon>
        <taxon>Halobacteroidaceae</taxon>
        <taxon>Halanaerobacter</taxon>
    </lineage>
</organism>
<comment type="caution">
    <text evidence="7">The sequence shown here is derived from an EMBL/GenBank/DDBJ whole genome shotgun (WGS) entry which is preliminary data.</text>
</comment>
<dbReference type="PROSITE" id="PS50111">
    <property type="entry name" value="CHEMOTAXIS_TRANSDUC_2"/>
    <property type="match status" value="1"/>
</dbReference>
<evidence type="ECO:0000256" key="4">
    <source>
        <dbReference type="SAM" id="MobiDB-lite"/>
    </source>
</evidence>
<evidence type="ECO:0000259" key="6">
    <source>
        <dbReference type="PROSITE" id="PS50111"/>
    </source>
</evidence>
<evidence type="ECO:0000256" key="1">
    <source>
        <dbReference type="ARBA" id="ARBA00023224"/>
    </source>
</evidence>
<dbReference type="SUPFAM" id="SSF103190">
    <property type="entry name" value="Sensory domain-like"/>
    <property type="match status" value="1"/>
</dbReference>
<dbReference type="GO" id="GO:0004888">
    <property type="term" value="F:transmembrane signaling receptor activity"/>
    <property type="evidence" value="ECO:0007669"/>
    <property type="project" value="InterPro"/>
</dbReference>
<name>A0A939BMT4_9FIRM</name>
<reference evidence="7" key="1">
    <citation type="submission" date="2021-01" db="EMBL/GenBank/DDBJ databases">
        <title>Genomic Encyclopedia of Type Strains, Phase IV (KMG-IV): sequencing the most valuable type-strain genomes for metagenomic binning, comparative biology and taxonomic classification.</title>
        <authorList>
            <person name="Goeker M."/>
        </authorList>
    </citation>
    <scope>NUCLEOTIDE SEQUENCE</scope>
    <source>
        <strain evidence="7">DSM 23230</strain>
    </source>
</reference>
<dbReference type="InterPro" id="IPR029151">
    <property type="entry name" value="Sensor-like_sf"/>
</dbReference>
<gene>
    <name evidence="7" type="ORF">JOC47_002316</name>
</gene>
<dbReference type="PANTHER" id="PTHR32089">
    <property type="entry name" value="METHYL-ACCEPTING CHEMOTAXIS PROTEIN MCPB"/>
    <property type="match status" value="1"/>
</dbReference>
<dbReference type="PANTHER" id="PTHR32089:SF112">
    <property type="entry name" value="LYSOZYME-LIKE PROTEIN-RELATED"/>
    <property type="match status" value="1"/>
</dbReference>
<dbReference type="PRINTS" id="PR00260">
    <property type="entry name" value="CHEMTRNSDUCR"/>
</dbReference>
<keyword evidence="1 3" id="KW-0807">Transducer</keyword>
<feature type="transmembrane region" description="Helical" evidence="5">
    <location>
        <begin position="294"/>
        <end position="317"/>
    </location>
</feature>
<dbReference type="Pfam" id="PF14827">
    <property type="entry name" value="dCache_3"/>
    <property type="match status" value="1"/>
</dbReference>
<evidence type="ECO:0000256" key="5">
    <source>
        <dbReference type="SAM" id="Phobius"/>
    </source>
</evidence>
<feature type="transmembrane region" description="Helical" evidence="5">
    <location>
        <begin position="12"/>
        <end position="33"/>
    </location>
</feature>
<dbReference type="SUPFAM" id="SSF58104">
    <property type="entry name" value="Methyl-accepting chemotaxis protein (MCP) signaling domain"/>
    <property type="match status" value="1"/>
</dbReference>
<keyword evidence="5" id="KW-0472">Membrane</keyword>
<dbReference type="InterPro" id="IPR004090">
    <property type="entry name" value="Chemotax_Me-accpt_rcpt"/>
</dbReference>
<dbReference type="Pfam" id="PF00015">
    <property type="entry name" value="MCPsignal"/>
    <property type="match status" value="1"/>
</dbReference>
<dbReference type="SMART" id="SM00283">
    <property type="entry name" value="MA"/>
    <property type="match status" value="1"/>
</dbReference>
<keyword evidence="8" id="KW-1185">Reference proteome</keyword>
<dbReference type="Proteomes" id="UP000774000">
    <property type="component" value="Unassembled WGS sequence"/>
</dbReference>
<dbReference type="EMBL" id="JAFBDQ010000012">
    <property type="protein sequence ID" value="MBM7557450.1"/>
    <property type="molecule type" value="Genomic_DNA"/>
</dbReference>
<dbReference type="Gene3D" id="1.10.287.950">
    <property type="entry name" value="Methyl-accepting chemotaxis protein"/>
    <property type="match status" value="1"/>
</dbReference>
<evidence type="ECO:0000256" key="2">
    <source>
        <dbReference type="ARBA" id="ARBA00029447"/>
    </source>
</evidence>